<protein>
    <recommendedName>
        <fullName evidence="3">Retrotransposon gag domain-containing protein</fullName>
    </recommendedName>
</protein>
<keyword evidence="2" id="KW-1185">Reference proteome</keyword>
<gene>
    <name evidence="1" type="ORF">LVIROSA_LOCUS34835</name>
</gene>
<dbReference type="Pfam" id="PF14223">
    <property type="entry name" value="Retrotran_gag_2"/>
    <property type="match status" value="1"/>
</dbReference>
<accession>A0AAU9PG47</accession>
<evidence type="ECO:0000313" key="2">
    <source>
        <dbReference type="Proteomes" id="UP001157418"/>
    </source>
</evidence>
<evidence type="ECO:0008006" key="3">
    <source>
        <dbReference type="Google" id="ProtNLM"/>
    </source>
</evidence>
<reference evidence="1 2" key="1">
    <citation type="submission" date="2022-01" db="EMBL/GenBank/DDBJ databases">
        <authorList>
            <person name="Xiong W."/>
            <person name="Schranz E."/>
        </authorList>
    </citation>
    <scope>NUCLEOTIDE SEQUENCE [LARGE SCALE GENOMIC DNA]</scope>
</reference>
<name>A0AAU9PG47_9ASTR</name>
<evidence type="ECO:0000313" key="1">
    <source>
        <dbReference type="EMBL" id="CAH1449347.1"/>
    </source>
</evidence>
<sequence>MNYDAWKELFQTNSSSFRVKGHIRRESKPKYNKDEAWVNLDDLVKMWIYDIVTQSLLNMILKEDVTAHTVWTGLETLFRDNQQSRAIELDQRLQTLTLGDLTISQYCECMRVILDLLTNIISPVAAPTLFTYLINGLSPKYDNIITVLRH</sequence>
<dbReference type="Proteomes" id="UP001157418">
    <property type="component" value="Unassembled WGS sequence"/>
</dbReference>
<dbReference type="EMBL" id="CAKMRJ010005634">
    <property type="protein sequence ID" value="CAH1449347.1"/>
    <property type="molecule type" value="Genomic_DNA"/>
</dbReference>
<proteinExistence type="predicted"/>
<dbReference type="AlphaFoldDB" id="A0AAU9PG47"/>
<organism evidence="1 2">
    <name type="scientific">Lactuca virosa</name>
    <dbReference type="NCBI Taxonomy" id="75947"/>
    <lineage>
        <taxon>Eukaryota</taxon>
        <taxon>Viridiplantae</taxon>
        <taxon>Streptophyta</taxon>
        <taxon>Embryophyta</taxon>
        <taxon>Tracheophyta</taxon>
        <taxon>Spermatophyta</taxon>
        <taxon>Magnoliopsida</taxon>
        <taxon>eudicotyledons</taxon>
        <taxon>Gunneridae</taxon>
        <taxon>Pentapetalae</taxon>
        <taxon>asterids</taxon>
        <taxon>campanulids</taxon>
        <taxon>Asterales</taxon>
        <taxon>Asteraceae</taxon>
        <taxon>Cichorioideae</taxon>
        <taxon>Cichorieae</taxon>
        <taxon>Lactucinae</taxon>
        <taxon>Lactuca</taxon>
    </lineage>
</organism>
<dbReference type="PANTHER" id="PTHR47481:SF41">
    <property type="entry name" value="COPIA-LIKE POLYPROTEIN_RETROTRANSPOSON"/>
    <property type="match status" value="1"/>
</dbReference>
<dbReference type="PANTHER" id="PTHR47481">
    <property type="match status" value="1"/>
</dbReference>
<comment type="caution">
    <text evidence="1">The sequence shown here is derived from an EMBL/GenBank/DDBJ whole genome shotgun (WGS) entry which is preliminary data.</text>
</comment>